<dbReference type="InterPro" id="IPR011545">
    <property type="entry name" value="DEAD/DEAH_box_helicase_dom"/>
</dbReference>
<name>A0A7D5KXA9_9EURY</name>
<comment type="similarity">
    <text evidence="1">Belongs to the helicase family. RecQ subfamily.</text>
</comment>
<dbReference type="InterPro" id="IPR004589">
    <property type="entry name" value="DNA_helicase_ATP-dep_RecQ"/>
</dbReference>
<dbReference type="Pfam" id="PF00270">
    <property type="entry name" value="DEAD"/>
    <property type="match status" value="1"/>
</dbReference>
<proteinExistence type="inferred from homology"/>
<dbReference type="GO" id="GO:0009378">
    <property type="term" value="F:four-way junction helicase activity"/>
    <property type="evidence" value="ECO:0007669"/>
    <property type="project" value="TreeGrafter"/>
</dbReference>
<evidence type="ECO:0000256" key="1">
    <source>
        <dbReference type="ARBA" id="ARBA00005446"/>
    </source>
</evidence>
<dbReference type="CDD" id="cd06223">
    <property type="entry name" value="PRTases_typeI"/>
    <property type="match status" value="1"/>
</dbReference>
<dbReference type="InterPro" id="IPR002464">
    <property type="entry name" value="DNA/RNA_helicase_DEAH_CS"/>
</dbReference>
<dbReference type="AlphaFoldDB" id="A0A7D5KXA9"/>
<dbReference type="PROSITE" id="PS51194">
    <property type="entry name" value="HELICASE_CTER"/>
    <property type="match status" value="1"/>
</dbReference>
<dbReference type="EC" id="5.6.2.4" evidence="9"/>
<evidence type="ECO:0000259" key="11">
    <source>
        <dbReference type="PROSITE" id="PS51194"/>
    </source>
</evidence>
<evidence type="ECO:0000256" key="5">
    <source>
        <dbReference type="ARBA" id="ARBA00022840"/>
    </source>
</evidence>
<dbReference type="GO" id="GO:0006310">
    <property type="term" value="P:DNA recombination"/>
    <property type="evidence" value="ECO:0007669"/>
    <property type="project" value="InterPro"/>
</dbReference>
<keyword evidence="3 12" id="KW-0378">Hydrolase</keyword>
<dbReference type="OrthoDB" id="114759at2157"/>
<dbReference type="GO" id="GO:0006281">
    <property type="term" value="P:DNA repair"/>
    <property type="evidence" value="ECO:0007669"/>
    <property type="project" value="TreeGrafter"/>
</dbReference>
<evidence type="ECO:0000313" key="13">
    <source>
        <dbReference type="Proteomes" id="UP000509750"/>
    </source>
</evidence>
<dbReference type="RefSeq" id="WP_179169553.1">
    <property type="nucleotide sequence ID" value="NZ_CP058529.1"/>
</dbReference>
<protein>
    <recommendedName>
        <fullName evidence="9">DNA 3'-5' helicase</fullName>
        <ecNumber evidence="9">5.6.2.4</ecNumber>
    </recommendedName>
</protein>
<dbReference type="PROSITE" id="PS51192">
    <property type="entry name" value="HELICASE_ATP_BIND_1"/>
    <property type="match status" value="1"/>
</dbReference>
<dbReference type="InterPro" id="IPR001650">
    <property type="entry name" value="Helicase_C-like"/>
</dbReference>
<dbReference type="SMART" id="SM00487">
    <property type="entry name" value="DEXDc"/>
    <property type="match status" value="1"/>
</dbReference>
<dbReference type="PANTHER" id="PTHR13710">
    <property type="entry name" value="DNA HELICASE RECQ FAMILY MEMBER"/>
    <property type="match status" value="1"/>
</dbReference>
<dbReference type="Proteomes" id="UP000509750">
    <property type="component" value="Chromosome"/>
</dbReference>
<keyword evidence="5" id="KW-0067">ATP-binding</keyword>
<keyword evidence="7" id="KW-0413">Isomerase</keyword>
<dbReference type="Gene3D" id="3.40.50.300">
    <property type="entry name" value="P-loop containing nucleotide triphosphate hydrolases"/>
    <property type="match status" value="2"/>
</dbReference>
<dbReference type="InterPro" id="IPR027417">
    <property type="entry name" value="P-loop_NTPase"/>
</dbReference>
<evidence type="ECO:0000259" key="10">
    <source>
        <dbReference type="PROSITE" id="PS51192"/>
    </source>
</evidence>
<dbReference type="SUPFAM" id="SSF53271">
    <property type="entry name" value="PRTase-like"/>
    <property type="match status" value="1"/>
</dbReference>
<dbReference type="GO" id="GO:0003677">
    <property type="term" value="F:DNA binding"/>
    <property type="evidence" value="ECO:0007669"/>
    <property type="project" value="UniProtKB-KW"/>
</dbReference>
<accession>A0A7D5KXA9</accession>
<keyword evidence="4 12" id="KW-0347">Helicase</keyword>
<dbReference type="GO" id="GO:0030894">
    <property type="term" value="C:replisome"/>
    <property type="evidence" value="ECO:0007669"/>
    <property type="project" value="TreeGrafter"/>
</dbReference>
<evidence type="ECO:0000256" key="6">
    <source>
        <dbReference type="ARBA" id="ARBA00023125"/>
    </source>
</evidence>
<dbReference type="NCBIfam" id="TIGR00614">
    <property type="entry name" value="recQ_fam"/>
    <property type="match status" value="1"/>
</dbReference>
<gene>
    <name evidence="12" type="ORF">HUG10_10605</name>
</gene>
<reference evidence="12 13" key="1">
    <citation type="submission" date="2020-07" db="EMBL/GenBank/DDBJ databases">
        <title>Gai3-2, isolated from salt lake.</title>
        <authorList>
            <person name="Cui H."/>
            <person name="Shi X."/>
        </authorList>
    </citation>
    <scope>NUCLEOTIDE SEQUENCE [LARGE SCALE GENOMIC DNA]</scope>
    <source>
        <strain evidence="12 13">Gai3-2</strain>
    </source>
</reference>
<dbReference type="GO" id="GO:0043138">
    <property type="term" value="F:3'-5' DNA helicase activity"/>
    <property type="evidence" value="ECO:0007669"/>
    <property type="project" value="UniProtKB-EC"/>
</dbReference>
<evidence type="ECO:0000256" key="4">
    <source>
        <dbReference type="ARBA" id="ARBA00022806"/>
    </source>
</evidence>
<sequence>MDADAGSELRARGQELLERSIGPDAEFRPQQWEAIERLVDRKQRLLIVERTGWGKSTVYFTATKLLRERGAGPTLIISPLLSLMRNQIQDAEKQLGLAAWTINSNNSDDWNEAKTAVVDGKCDLLLISPERLANSEFQKEVLLEMDEQFGLLVVDEAHCISDWGHDFRPDYRRIRRILQEFPDHIPVAATTATANDRVVEDITSQVPDLHAIRGELVRDSLRIQTIETDSRAERLAWLAENLGVFDYSGIVYCLTTAEVEAVAGWLGMFGHDVEPYHGGMDGDRREELEERLMANEVDALVATNALGMGFNKPDLGWVVHYQRPPNLIRYYQEIGRAGRGLDQSYAVLLSGAEDDDIAEYFIEQAFPAPEDFHAILSVLEESDEQLYKYELLKEVNVTWGAASTCLSILRVENAIFEGENGFERTAKEWSYDYERIESVTQHRWDELERVQEFVATDGCLTRFIDDELDGSLEADCGQCANCAGDFVPRTVEREDLIDIAVQHYQQNSWDEISARYYEPKQEGGRSKIPEELKHEDGRVLSSYGGPGWGSLVEHGRGADQYDDELVAAAVSHIRDWEPSPTPQWVTAVPTRANSHQIVDLAQRIAEGLDIPYVDSLGQTGEIEPQEELANSYQKRWNVEGAIEVTGSVRTEPVLLVDDLVDSRWTLTEATMALRDAGSGPVFPFVLAEVVMSV</sequence>
<feature type="domain" description="Helicase C-terminal" evidence="11">
    <location>
        <begin position="234"/>
        <end position="387"/>
    </location>
</feature>
<dbReference type="SMART" id="SM00490">
    <property type="entry name" value="HELICc"/>
    <property type="match status" value="1"/>
</dbReference>
<organism evidence="12 13">
    <name type="scientific">Halorarum halophilum</name>
    <dbReference type="NCBI Taxonomy" id="2743090"/>
    <lineage>
        <taxon>Archaea</taxon>
        <taxon>Methanobacteriati</taxon>
        <taxon>Methanobacteriota</taxon>
        <taxon>Stenosarchaea group</taxon>
        <taxon>Halobacteria</taxon>
        <taxon>Halobacteriales</taxon>
        <taxon>Haloferacaceae</taxon>
        <taxon>Halorarum</taxon>
    </lineage>
</organism>
<comment type="catalytic activity">
    <reaction evidence="8">
        <text>Couples ATP hydrolysis with the unwinding of duplex DNA by translocating in the 3'-5' direction.</text>
        <dbReference type="EC" id="5.6.2.4"/>
    </reaction>
</comment>
<keyword evidence="2" id="KW-0547">Nucleotide-binding</keyword>
<evidence type="ECO:0000256" key="7">
    <source>
        <dbReference type="ARBA" id="ARBA00023235"/>
    </source>
</evidence>
<dbReference type="KEGG" id="halg:HUG10_10605"/>
<keyword evidence="6" id="KW-0238">DNA-binding</keyword>
<keyword evidence="13" id="KW-1185">Reference proteome</keyword>
<dbReference type="Pfam" id="PF00271">
    <property type="entry name" value="Helicase_C"/>
    <property type="match status" value="1"/>
</dbReference>
<dbReference type="InterPro" id="IPR014001">
    <property type="entry name" value="Helicase_ATP-bd"/>
</dbReference>
<dbReference type="GO" id="GO:0005524">
    <property type="term" value="F:ATP binding"/>
    <property type="evidence" value="ECO:0007669"/>
    <property type="project" value="UniProtKB-KW"/>
</dbReference>
<evidence type="ECO:0000256" key="2">
    <source>
        <dbReference type="ARBA" id="ARBA00022741"/>
    </source>
</evidence>
<evidence type="ECO:0000256" key="3">
    <source>
        <dbReference type="ARBA" id="ARBA00022801"/>
    </source>
</evidence>
<dbReference type="Gene3D" id="3.40.50.2020">
    <property type="match status" value="1"/>
</dbReference>
<evidence type="ECO:0000313" key="12">
    <source>
        <dbReference type="EMBL" id="QLG27978.1"/>
    </source>
</evidence>
<dbReference type="PANTHER" id="PTHR13710:SF105">
    <property type="entry name" value="ATP-DEPENDENT DNA HELICASE Q1"/>
    <property type="match status" value="1"/>
</dbReference>
<dbReference type="InterPro" id="IPR029057">
    <property type="entry name" value="PRTase-like"/>
</dbReference>
<dbReference type="SUPFAM" id="SSF52540">
    <property type="entry name" value="P-loop containing nucleoside triphosphate hydrolases"/>
    <property type="match status" value="1"/>
</dbReference>
<dbReference type="EMBL" id="CP058529">
    <property type="protein sequence ID" value="QLG27978.1"/>
    <property type="molecule type" value="Genomic_DNA"/>
</dbReference>
<evidence type="ECO:0000256" key="9">
    <source>
        <dbReference type="ARBA" id="ARBA00034808"/>
    </source>
</evidence>
<dbReference type="GeneID" id="56029288"/>
<dbReference type="GO" id="GO:0016787">
    <property type="term" value="F:hydrolase activity"/>
    <property type="evidence" value="ECO:0007669"/>
    <property type="project" value="UniProtKB-KW"/>
</dbReference>
<evidence type="ECO:0000256" key="8">
    <source>
        <dbReference type="ARBA" id="ARBA00034617"/>
    </source>
</evidence>
<dbReference type="PROSITE" id="PS00690">
    <property type="entry name" value="DEAH_ATP_HELICASE"/>
    <property type="match status" value="1"/>
</dbReference>
<feature type="domain" description="Helicase ATP-binding" evidence="10">
    <location>
        <begin position="36"/>
        <end position="212"/>
    </location>
</feature>
<dbReference type="GO" id="GO:0005737">
    <property type="term" value="C:cytoplasm"/>
    <property type="evidence" value="ECO:0007669"/>
    <property type="project" value="TreeGrafter"/>
</dbReference>
<dbReference type="InterPro" id="IPR000836">
    <property type="entry name" value="PRTase_dom"/>
</dbReference>